<evidence type="ECO:0000313" key="3">
    <source>
        <dbReference type="EMBL" id="CAL1148071.1"/>
    </source>
</evidence>
<dbReference type="AlphaFoldDB" id="A0A9P1CNN3"/>
<evidence type="ECO:0000313" key="2">
    <source>
        <dbReference type="EMBL" id="CAI3994696.1"/>
    </source>
</evidence>
<organism evidence="2">
    <name type="scientific">Cladocopium goreaui</name>
    <dbReference type="NCBI Taxonomy" id="2562237"/>
    <lineage>
        <taxon>Eukaryota</taxon>
        <taxon>Sar</taxon>
        <taxon>Alveolata</taxon>
        <taxon>Dinophyceae</taxon>
        <taxon>Suessiales</taxon>
        <taxon>Symbiodiniaceae</taxon>
        <taxon>Cladocopium</taxon>
    </lineage>
</organism>
<evidence type="ECO:0000313" key="4">
    <source>
        <dbReference type="Proteomes" id="UP001152797"/>
    </source>
</evidence>
<comment type="caution">
    <text evidence="2">The sequence shown here is derived from an EMBL/GenBank/DDBJ whole genome shotgun (WGS) entry which is preliminary data.</text>
</comment>
<dbReference type="Proteomes" id="UP001152797">
    <property type="component" value="Unassembled WGS sequence"/>
</dbReference>
<accession>A0A9P1CNN3</accession>
<feature type="region of interest" description="Disordered" evidence="1">
    <location>
        <begin position="1"/>
        <end position="21"/>
    </location>
</feature>
<evidence type="ECO:0000256" key="1">
    <source>
        <dbReference type="SAM" id="MobiDB-lite"/>
    </source>
</evidence>
<dbReference type="EMBL" id="CAMXCT030001987">
    <property type="protein sequence ID" value="CAL4782008.1"/>
    <property type="molecule type" value="Genomic_DNA"/>
</dbReference>
<reference evidence="3" key="2">
    <citation type="submission" date="2024-04" db="EMBL/GenBank/DDBJ databases">
        <authorList>
            <person name="Chen Y."/>
            <person name="Shah S."/>
            <person name="Dougan E. K."/>
            <person name="Thang M."/>
            <person name="Chan C."/>
        </authorList>
    </citation>
    <scope>NUCLEOTIDE SEQUENCE [LARGE SCALE GENOMIC DNA]</scope>
</reference>
<keyword evidence="4" id="KW-1185">Reference proteome</keyword>
<proteinExistence type="predicted"/>
<gene>
    <name evidence="2" type="ORF">C1SCF055_LOCUS21325</name>
</gene>
<name>A0A9P1CNN3_9DINO</name>
<dbReference type="EMBL" id="CAMXCT010001987">
    <property type="protein sequence ID" value="CAI3994696.1"/>
    <property type="molecule type" value="Genomic_DNA"/>
</dbReference>
<protein>
    <submittedName>
        <fullName evidence="2">Uncharacterized protein</fullName>
    </submittedName>
</protein>
<dbReference type="EMBL" id="CAMXCT020001987">
    <property type="protein sequence ID" value="CAL1148071.1"/>
    <property type="molecule type" value="Genomic_DNA"/>
</dbReference>
<feature type="compositionally biased region" description="Acidic residues" evidence="1">
    <location>
        <begin position="1"/>
        <end position="11"/>
    </location>
</feature>
<sequence length="236" mass="26692">MADFMESDDYGSPEREVGTMGDMPSDLIRFLEQWMSARHLEGPGKCVLIQDILGGADVLGRWGYTEGSIVEAVKEKGLRSRLCCDDQGQRLWLRNETEQLRVVVEDVLKLQLIPNDMSIIDVMNQELVSHWLNVFGATLARERIEKIKEAVSTSEQVVLMGPRIAPKSFLQNVPNQCNEGPMWNMYDQSTVGYGFSEDSGNDMAQMPYLDSQWQAAPMTWMQDEDSNSQMPDSECP</sequence>
<reference evidence="2" key="1">
    <citation type="submission" date="2022-10" db="EMBL/GenBank/DDBJ databases">
        <authorList>
            <person name="Chen Y."/>
            <person name="Dougan E. K."/>
            <person name="Chan C."/>
            <person name="Rhodes N."/>
            <person name="Thang M."/>
        </authorList>
    </citation>
    <scope>NUCLEOTIDE SEQUENCE</scope>
</reference>